<dbReference type="Pfam" id="PF13649">
    <property type="entry name" value="Methyltransf_25"/>
    <property type="match status" value="1"/>
</dbReference>
<dbReference type="InterPro" id="IPR041698">
    <property type="entry name" value="Methyltransf_25"/>
</dbReference>
<protein>
    <submittedName>
        <fullName evidence="2">Methyltransferase domain-containing protein</fullName>
    </submittedName>
</protein>
<keyword evidence="3" id="KW-1185">Reference proteome</keyword>
<dbReference type="SUPFAM" id="SSF53335">
    <property type="entry name" value="S-adenosyl-L-methionine-dependent methyltransferases"/>
    <property type="match status" value="1"/>
</dbReference>
<proteinExistence type="predicted"/>
<gene>
    <name evidence="2" type="ORF">G3A50_02530</name>
</gene>
<dbReference type="RefSeq" id="WP_163073789.1">
    <property type="nucleotide sequence ID" value="NZ_CP048630.1"/>
</dbReference>
<dbReference type="AlphaFoldDB" id="A0A6P1YHS3"/>
<evidence type="ECO:0000313" key="2">
    <source>
        <dbReference type="EMBL" id="QIB32702.1"/>
    </source>
</evidence>
<accession>A0A6P1YHS3</accession>
<evidence type="ECO:0000259" key="1">
    <source>
        <dbReference type="Pfam" id="PF13649"/>
    </source>
</evidence>
<reference evidence="2 3" key="1">
    <citation type="submission" date="2020-02" db="EMBL/GenBank/DDBJ databases">
        <authorList>
            <person name="Li G."/>
        </authorList>
    </citation>
    <scope>NUCLEOTIDE SEQUENCE [LARGE SCALE GENOMIC DNA]</scope>
    <source>
        <strain evidence="2 3">DSM 102029</strain>
    </source>
</reference>
<keyword evidence="2" id="KW-0489">Methyltransferase</keyword>
<dbReference type="PANTHER" id="PTHR43464">
    <property type="entry name" value="METHYLTRANSFERASE"/>
    <property type="match status" value="1"/>
</dbReference>
<dbReference type="InterPro" id="IPR029063">
    <property type="entry name" value="SAM-dependent_MTases_sf"/>
</dbReference>
<dbReference type="GO" id="GO:0010420">
    <property type="term" value="F:polyprenyldihydroxybenzoate methyltransferase activity"/>
    <property type="evidence" value="ECO:0007669"/>
    <property type="project" value="TreeGrafter"/>
</dbReference>
<name>A0A6P1YHS3_9HYPH</name>
<keyword evidence="2" id="KW-0808">Transferase</keyword>
<sequence length="239" mass="25760">MSAQPPSDAVATTFDEASAAYAREVNDAMAFSGLSVDRFAAAKAERLKQLARAAFGDPAQIAVLDLGCGIGTFHRYLDHTFGALHGLDVSPASIELARAANPHCTYAVYDGVHAPYEDGAFDLIFVACVIHHVPVPDWPGFAAQMRRLLKPGGLAVVFEHNPFNPLTRLVVSRCAFDADAVLLSPRTLRGLMAEAGFTDIRSRSIFTLPPLSALCTRLDPLFARLPFGAQYEMTARAAR</sequence>
<evidence type="ECO:0000313" key="3">
    <source>
        <dbReference type="Proteomes" id="UP000464751"/>
    </source>
</evidence>
<dbReference type="Proteomes" id="UP000464751">
    <property type="component" value="Chromosome"/>
</dbReference>
<dbReference type="EMBL" id="CP048630">
    <property type="protein sequence ID" value="QIB32702.1"/>
    <property type="molecule type" value="Genomic_DNA"/>
</dbReference>
<feature type="domain" description="Methyltransferase" evidence="1">
    <location>
        <begin position="63"/>
        <end position="153"/>
    </location>
</feature>
<dbReference type="GO" id="GO:0032259">
    <property type="term" value="P:methylation"/>
    <property type="evidence" value="ECO:0007669"/>
    <property type="project" value="UniProtKB-KW"/>
</dbReference>
<dbReference type="CDD" id="cd02440">
    <property type="entry name" value="AdoMet_MTases"/>
    <property type="match status" value="1"/>
</dbReference>
<organism evidence="2 3">
    <name type="scientific">Ancylobacter pratisalsi</name>
    <dbReference type="NCBI Taxonomy" id="1745854"/>
    <lineage>
        <taxon>Bacteria</taxon>
        <taxon>Pseudomonadati</taxon>
        <taxon>Pseudomonadota</taxon>
        <taxon>Alphaproteobacteria</taxon>
        <taxon>Hyphomicrobiales</taxon>
        <taxon>Xanthobacteraceae</taxon>
        <taxon>Ancylobacter</taxon>
    </lineage>
</organism>
<dbReference type="PANTHER" id="PTHR43464:SF23">
    <property type="entry name" value="JUVENILE HORMONE ACID O-METHYLTRANSFERASE"/>
    <property type="match status" value="1"/>
</dbReference>
<dbReference type="KEGG" id="apra:G3A50_02530"/>
<dbReference type="Gene3D" id="3.40.50.150">
    <property type="entry name" value="Vaccinia Virus protein VP39"/>
    <property type="match status" value="1"/>
</dbReference>